<dbReference type="InterPro" id="IPR007372">
    <property type="entry name" value="Lipid/polyisoprenoid-bd_YceI"/>
</dbReference>
<evidence type="ECO:0000313" key="3">
    <source>
        <dbReference type="EMBL" id="TKB45478.1"/>
    </source>
</evidence>
<feature type="signal peptide" evidence="1">
    <location>
        <begin position="1"/>
        <end position="24"/>
    </location>
</feature>
<dbReference type="InterPro" id="IPR027016">
    <property type="entry name" value="UCP029811"/>
</dbReference>
<dbReference type="PANTHER" id="PTHR34406">
    <property type="entry name" value="PROTEIN YCEI"/>
    <property type="match status" value="1"/>
</dbReference>
<dbReference type="RefSeq" id="WP_136735753.1">
    <property type="nucleotide sequence ID" value="NZ_SWDB01000020.1"/>
</dbReference>
<protein>
    <submittedName>
        <fullName evidence="3">YceI family protein</fullName>
    </submittedName>
</protein>
<keyword evidence="1" id="KW-0732">Signal</keyword>
<dbReference type="AlphaFoldDB" id="A0A4U1B5S4"/>
<dbReference type="Pfam" id="PF04264">
    <property type="entry name" value="YceI"/>
    <property type="match status" value="1"/>
</dbReference>
<gene>
    <name evidence="3" type="ORF">E8M12_08660</name>
</gene>
<proteinExistence type="predicted"/>
<accession>A0A4U1B5S4</accession>
<dbReference type="PANTHER" id="PTHR34406:SF1">
    <property type="entry name" value="PROTEIN YCEI"/>
    <property type="match status" value="1"/>
</dbReference>
<comment type="caution">
    <text evidence="3">The sequence shown here is derived from an EMBL/GenBank/DDBJ whole genome shotgun (WGS) entry which is preliminary data.</text>
</comment>
<evidence type="ECO:0000259" key="2">
    <source>
        <dbReference type="SMART" id="SM00867"/>
    </source>
</evidence>
<reference evidence="3 4" key="1">
    <citation type="submission" date="2019-04" db="EMBL/GenBank/DDBJ databases">
        <title>Thalassotalea guangxiensis sp. nov., isolated from sediment of the coastal wetland.</title>
        <authorList>
            <person name="Zheng S."/>
            <person name="Zhang D."/>
        </authorList>
    </citation>
    <scope>NUCLEOTIDE SEQUENCE [LARGE SCALE GENOMIC DNA]</scope>
    <source>
        <strain evidence="3 4">ZS-4</strain>
    </source>
</reference>
<sequence length="198" mass="21584">MPFPQAVKSITAFLAIACAFPAWSAWQSVNSDSAIRFISIKKNSIAETHHFKQFSVRVNDSGKVDVEIDLTSVATGIDIRDTRMQEMLFLTDKFPKAVLTATLPDGLPGSIVVGEMRQFKMEGKLALHGQSQVVTLHCAAIKLNDNRLLVTTTQPALIQAEDFELLDGIGKLQEVAGLDAIASVVPVSFVLTMEQVNK</sequence>
<dbReference type="PIRSF" id="PIRSF029811">
    <property type="entry name" value="UCP029811"/>
    <property type="match status" value="1"/>
</dbReference>
<keyword evidence="4" id="KW-1185">Reference proteome</keyword>
<evidence type="ECO:0000256" key="1">
    <source>
        <dbReference type="SAM" id="SignalP"/>
    </source>
</evidence>
<organism evidence="3 4">
    <name type="scientific">Thalassotalea mangrovi</name>
    <dbReference type="NCBI Taxonomy" id="2572245"/>
    <lineage>
        <taxon>Bacteria</taxon>
        <taxon>Pseudomonadati</taxon>
        <taxon>Pseudomonadota</taxon>
        <taxon>Gammaproteobacteria</taxon>
        <taxon>Alteromonadales</taxon>
        <taxon>Colwelliaceae</taxon>
        <taxon>Thalassotalea</taxon>
    </lineage>
</organism>
<dbReference type="InterPro" id="IPR036761">
    <property type="entry name" value="TTHA0802/YceI-like_sf"/>
</dbReference>
<feature type="chain" id="PRO_5020441468" evidence="1">
    <location>
        <begin position="25"/>
        <end position="198"/>
    </location>
</feature>
<name>A0A4U1B5S4_9GAMM</name>
<dbReference type="SMART" id="SM00867">
    <property type="entry name" value="YceI"/>
    <property type="match status" value="1"/>
</dbReference>
<dbReference type="Proteomes" id="UP000307999">
    <property type="component" value="Unassembled WGS sequence"/>
</dbReference>
<dbReference type="Gene3D" id="2.40.128.110">
    <property type="entry name" value="Lipid/polyisoprenoid-binding, YceI-like"/>
    <property type="match status" value="1"/>
</dbReference>
<dbReference type="EMBL" id="SWDB01000020">
    <property type="protein sequence ID" value="TKB45478.1"/>
    <property type="molecule type" value="Genomic_DNA"/>
</dbReference>
<dbReference type="OrthoDB" id="9793816at2"/>
<dbReference type="SUPFAM" id="SSF101874">
    <property type="entry name" value="YceI-like"/>
    <property type="match status" value="1"/>
</dbReference>
<evidence type="ECO:0000313" key="4">
    <source>
        <dbReference type="Proteomes" id="UP000307999"/>
    </source>
</evidence>
<feature type="domain" description="Lipid/polyisoprenoid-binding YceI-like" evidence="2">
    <location>
        <begin position="25"/>
        <end position="194"/>
    </location>
</feature>